<dbReference type="GO" id="GO:0032259">
    <property type="term" value="P:methylation"/>
    <property type="evidence" value="ECO:0007669"/>
    <property type="project" value="UniProtKB-KW"/>
</dbReference>
<feature type="domain" description="MRM3-like substrate binding" evidence="5">
    <location>
        <begin position="18"/>
        <end position="94"/>
    </location>
</feature>
<dbReference type="GO" id="GO:0006396">
    <property type="term" value="P:RNA processing"/>
    <property type="evidence" value="ECO:0007669"/>
    <property type="project" value="InterPro"/>
</dbReference>
<dbReference type="InterPro" id="IPR051259">
    <property type="entry name" value="rRNA_Methyltransferase"/>
</dbReference>
<dbReference type="Pfam" id="PF00588">
    <property type="entry name" value="SpoU_methylase"/>
    <property type="match status" value="1"/>
</dbReference>
<evidence type="ECO:0000256" key="3">
    <source>
        <dbReference type="ARBA" id="ARBA00022679"/>
    </source>
</evidence>
<dbReference type="KEGG" id="vcr:VC395_0820"/>
<dbReference type="OrthoDB" id="9794400at2"/>
<dbReference type="FunFam" id="3.40.1280.10:FF:000046">
    <property type="entry name" value="RNA methyltransferase, TrmH family"/>
    <property type="match status" value="1"/>
</dbReference>
<dbReference type="InterPro" id="IPR029064">
    <property type="entry name" value="Ribosomal_eL30-like_sf"/>
</dbReference>
<dbReference type="InterPro" id="IPR001537">
    <property type="entry name" value="SpoU_MeTrfase"/>
</dbReference>
<sequence>MHYNSPAFISDSTMISKTQLKLIRALGQKKQRKAHGLFLVQGEKNVLELTNSTLKVQHIFATAEFLAEHAQALAGFECIEATLDDLTKVSTLVSNNAAIAVVAIPHIEVPKAQGLMIALDGVSDPGNLGTIIRVADWYGISHIIASQDCADPYNPKTISATMGSFGRVQVSQVDLPDYLAKANLPVYGAFLEGVSVHQTAFQAEGILLMGSESHGIREQAAQYVTDKITIPAFGGAESLNVAMATGIILDNIRRQHS</sequence>
<accession>A0A0H3AK63</accession>
<dbReference type="PANTHER" id="PTHR43191:SF2">
    <property type="entry name" value="RRNA METHYLTRANSFERASE 3, MITOCHONDRIAL"/>
    <property type="match status" value="1"/>
</dbReference>
<dbReference type="Pfam" id="PF22435">
    <property type="entry name" value="MRM3-like_sub_bind"/>
    <property type="match status" value="1"/>
</dbReference>
<protein>
    <submittedName>
        <fullName evidence="6">RNA methyltransferase, TrmH family</fullName>
    </submittedName>
</protein>
<dbReference type="EMBL" id="CP000627">
    <property type="protein sequence ID" value="ABQ20976.1"/>
    <property type="molecule type" value="Genomic_DNA"/>
</dbReference>
<gene>
    <name evidence="6" type="ordered locus">VC0395_A0330</name>
</gene>
<dbReference type="CDD" id="cd18109">
    <property type="entry name" value="SpoU-like_RNA-MTase"/>
    <property type="match status" value="1"/>
</dbReference>
<proteinExistence type="inferred from homology"/>
<evidence type="ECO:0000259" key="5">
    <source>
        <dbReference type="Pfam" id="PF22435"/>
    </source>
</evidence>
<evidence type="ECO:0000313" key="6">
    <source>
        <dbReference type="EMBL" id="ABQ20976.1"/>
    </source>
</evidence>
<reference evidence="6 7" key="1">
    <citation type="submission" date="2007-03" db="EMBL/GenBank/DDBJ databases">
        <authorList>
            <person name="Heidelberg J."/>
        </authorList>
    </citation>
    <scope>NUCLEOTIDE SEQUENCE [LARGE SCALE GENOMIC DNA]</scope>
    <source>
        <strain evidence="7">ATCC 39541 / Classical Ogawa 395 / O395</strain>
    </source>
</reference>
<keyword evidence="2 6" id="KW-0489">Methyltransferase</keyword>
<dbReference type="Gene3D" id="3.30.1330.30">
    <property type="match status" value="1"/>
</dbReference>
<dbReference type="Proteomes" id="UP000000249">
    <property type="component" value="Chromosome 1"/>
</dbReference>
<dbReference type="AlphaFoldDB" id="A0A0H3AK63"/>
<keyword evidence="3" id="KW-0808">Transferase</keyword>
<dbReference type="PANTHER" id="PTHR43191">
    <property type="entry name" value="RRNA METHYLTRANSFERASE 3"/>
    <property type="match status" value="1"/>
</dbReference>
<organism evidence="6 7">
    <name type="scientific">Vibrio cholerae serotype O1 (strain ATCC 39541 / Classical Ogawa 395 / O395)</name>
    <dbReference type="NCBI Taxonomy" id="345073"/>
    <lineage>
        <taxon>Bacteria</taxon>
        <taxon>Pseudomonadati</taxon>
        <taxon>Pseudomonadota</taxon>
        <taxon>Gammaproteobacteria</taxon>
        <taxon>Vibrionales</taxon>
        <taxon>Vibrionaceae</taxon>
        <taxon>Vibrio</taxon>
    </lineage>
</organism>
<name>A0A0H3AK63_VIBC3</name>
<feature type="domain" description="tRNA/rRNA methyltransferase SpoU type" evidence="4">
    <location>
        <begin position="115"/>
        <end position="249"/>
    </location>
</feature>
<dbReference type="SUPFAM" id="SSF55315">
    <property type="entry name" value="L30e-like"/>
    <property type="match status" value="1"/>
</dbReference>
<dbReference type="InterPro" id="IPR053888">
    <property type="entry name" value="MRM3-like_sub_bind"/>
</dbReference>
<dbReference type="SUPFAM" id="SSF75217">
    <property type="entry name" value="alpha/beta knot"/>
    <property type="match status" value="1"/>
</dbReference>
<dbReference type="Gene3D" id="3.40.1280.10">
    <property type="match status" value="1"/>
</dbReference>
<dbReference type="PATRIC" id="fig|345073.21.peg.792"/>
<evidence type="ECO:0000313" key="7">
    <source>
        <dbReference type="Proteomes" id="UP000000249"/>
    </source>
</evidence>
<comment type="similarity">
    <text evidence="1">Belongs to the class IV-like SAM-binding methyltransferase superfamily. RNA methyltransferase TrmH family.</text>
</comment>
<dbReference type="InterPro" id="IPR029028">
    <property type="entry name" value="Alpha/beta_knot_MTases"/>
</dbReference>
<evidence type="ECO:0000259" key="4">
    <source>
        <dbReference type="Pfam" id="PF00588"/>
    </source>
</evidence>
<dbReference type="GO" id="GO:0008173">
    <property type="term" value="F:RNA methyltransferase activity"/>
    <property type="evidence" value="ECO:0007669"/>
    <property type="project" value="InterPro"/>
</dbReference>
<evidence type="ECO:0000256" key="2">
    <source>
        <dbReference type="ARBA" id="ARBA00022603"/>
    </source>
</evidence>
<evidence type="ECO:0000256" key="1">
    <source>
        <dbReference type="ARBA" id="ARBA00007228"/>
    </source>
</evidence>
<dbReference type="KEGG" id="vco:VC0395_A0330"/>
<dbReference type="InterPro" id="IPR029026">
    <property type="entry name" value="tRNA_m1G_MTases_N"/>
</dbReference>
<dbReference type="GO" id="GO:0003723">
    <property type="term" value="F:RNA binding"/>
    <property type="evidence" value="ECO:0007669"/>
    <property type="project" value="InterPro"/>
</dbReference>
<dbReference type="eggNOG" id="COG0566">
    <property type="taxonomic scope" value="Bacteria"/>
</dbReference>